<evidence type="ECO:0000313" key="2">
    <source>
        <dbReference type="Proteomes" id="UP000184010"/>
    </source>
</evidence>
<keyword evidence="2" id="KW-1185">Reference proteome</keyword>
<accession>A0A1M7SHB6</accession>
<dbReference type="RefSeq" id="WP_143153424.1">
    <property type="nucleotide sequence ID" value="NZ_FRDN01000004.1"/>
</dbReference>
<protein>
    <submittedName>
        <fullName evidence="1">Uncharacterized protein</fullName>
    </submittedName>
</protein>
<reference evidence="2" key="1">
    <citation type="submission" date="2016-12" db="EMBL/GenBank/DDBJ databases">
        <authorList>
            <person name="Varghese N."/>
            <person name="Submissions S."/>
        </authorList>
    </citation>
    <scope>NUCLEOTIDE SEQUENCE [LARGE SCALE GENOMIC DNA]</scope>
    <source>
        <strain evidence="2">DSM 11544</strain>
    </source>
</reference>
<proteinExistence type="predicted"/>
<name>A0A1M7SHB6_9FIRM</name>
<dbReference type="EMBL" id="FRDN01000004">
    <property type="protein sequence ID" value="SHN57865.1"/>
    <property type="molecule type" value="Genomic_DNA"/>
</dbReference>
<gene>
    <name evidence="1" type="ORF">SAMN02745215_00852</name>
</gene>
<dbReference type="Proteomes" id="UP000184010">
    <property type="component" value="Unassembled WGS sequence"/>
</dbReference>
<sequence>MTDELQNINQKLKQGDIVTTKEEILKDETKKYDHLDGITTTTVLRMNAMKKFLEEKQKKLQAENQISKE</sequence>
<dbReference type="STRING" id="1121395.SAMN02745215_00852"/>
<dbReference type="AlphaFoldDB" id="A0A1M7SHB6"/>
<evidence type="ECO:0000313" key="1">
    <source>
        <dbReference type="EMBL" id="SHN57865.1"/>
    </source>
</evidence>
<organism evidence="1 2">
    <name type="scientific">Desulfitobacterium chlororespirans DSM 11544</name>
    <dbReference type="NCBI Taxonomy" id="1121395"/>
    <lineage>
        <taxon>Bacteria</taxon>
        <taxon>Bacillati</taxon>
        <taxon>Bacillota</taxon>
        <taxon>Clostridia</taxon>
        <taxon>Eubacteriales</taxon>
        <taxon>Desulfitobacteriaceae</taxon>
        <taxon>Desulfitobacterium</taxon>
    </lineage>
</organism>